<organism evidence="4">
    <name type="scientific">Glycine max</name>
    <name type="common">Soybean</name>
    <name type="synonym">Glycine hispida</name>
    <dbReference type="NCBI Taxonomy" id="3847"/>
    <lineage>
        <taxon>Eukaryota</taxon>
        <taxon>Viridiplantae</taxon>
        <taxon>Streptophyta</taxon>
        <taxon>Embryophyta</taxon>
        <taxon>Tracheophyta</taxon>
        <taxon>Spermatophyta</taxon>
        <taxon>Magnoliopsida</taxon>
        <taxon>eudicotyledons</taxon>
        <taxon>Gunneridae</taxon>
        <taxon>Pentapetalae</taxon>
        <taxon>rosids</taxon>
        <taxon>fabids</taxon>
        <taxon>Fabales</taxon>
        <taxon>Fabaceae</taxon>
        <taxon>Papilionoideae</taxon>
        <taxon>50 kb inversion clade</taxon>
        <taxon>NPAAA clade</taxon>
        <taxon>indigoferoid/millettioid clade</taxon>
        <taxon>Phaseoleae</taxon>
        <taxon>Glycine</taxon>
        <taxon>Glycine subgen. Soja</taxon>
    </lineage>
</organism>
<dbReference type="PANTHER" id="PTHR23155:SF1193">
    <property type="entry name" value="DISEASE RESISTANCE PROTEIN RPP13-RELATED"/>
    <property type="match status" value="1"/>
</dbReference>
<keyword evidence="5" id="KW-1185">Reference proteome</keyword>
<dbReference type="GO" id="GO:0043531">
    <property type="term" value="F:ADP binding"/>
    <property type="evidence" value="ECO:0007669"/>
    <property type="project" value="InterPro"/>
</dbReference>
<dbReference type="GO" id="GO:0098542">
    <property type="term" value="P:defense response to other organism"/>
    <property type="evidence" value="ECO:0000318"/>
    <property type="project" value="GO_Central"/>
</dbReference>
<protein>
    <recommendedName>
        <fullName evidence="2">NB-ARC domain-containing protein</fullName>
    </recommendedName>
</protein>
<dbReference type="PANTHER" id="PTHR23155">
    <property type="entry name" value="DISEASE RESISTANCE PROTEIN RP"/>
    <property type="match status" value="1"/>
</dbReference>
<evidence type="ECO:0000256" key="1">
    <source>
        <dbReference type="ARBA" id="ARBA00022821"/>
    </source>
</evidence>
<reference evidence="3" key="1">
    <citation type="journal article" date="2010" name="Nature">
        <title>Genome sequence of the palaeopolyploid soybean.</title>
        <authorList>
            <person name="Schmutz J."/>
            <person name="Cannon S.B."/>
            <person name="Schlueter J."/>
            <person name="Ma J."/>
            <person name="Mitros T."/>
            <person name="Nelson W."/>
            <person name="Hyten D.L."/>
            <person name="Song Q."/>
            <person name="Thelen J.J."/>
            <person name="Cheng J."/>
            <person name="Xu D."/>
            <person name="Hellsten U."/>
            <person name="May G.D."/>
            <person name="Yu Y."/>
            <person name="Sakurai T."/>
            <person name="Umezawa T."/>
            <person name="Bhattacharyya M.K."/>
            <person name="Sandhu D."/>
            <person name="Valliyodan B."/>
            <person name="Lindquist E."/>
            <person name="Peto M."/>
            <person name="Grant D."/>
            <person name="Shu S."/>
            <person name="Goodstein D."/>
            <person name="Barry K."/>
            <person name="Futrell-Griggs M."/>
            <person name="Abernathy B."/>
            <person name="Du J."/>
            <person name="Tian Z."/>
            <person name="Zhu L."/>
            <person name="Gill N."/>
            <person name="Joshi T."/>
            <person name="Libault M."/>
            <person name="Sethuraman A."/>
            <person name="Zhang X.-C."/>
            <person name="Shinozaki K."/>
            <person name="Nguyen H.T."/>
            <person name="Wing R.A."/>
            <person name="Cregan P."/>
            <person name="Specht J."/>
            <person name="Grimwood J."/>
            <person name="Rokhsar D."/>
            <person name="Stacey G."/>
            <person name="Shoemaker R.C."/>
            <person name="Jackson S.A."/>
        </authorList>
    </citation>
    <scope>NUCLEOTIDE SEQUENCE</scope>
    <source>
        <tissue evidence="3">Callus</tissue>
    </source>
</reference>
<dbReference type="FunFam" id="3.40.50.300:FF:001091">
    <property type="entry name" value="Probable disease resistance protein At1g61300"/>
    <property type="match status" value="1"/>
</dbReference>
<evidence type="ECO:0000313" key="5">
    <source>
        <dbReference type="Proteomes" id="UP000008827"/>
    </source>
</evidence>
<dbReference type="Gene3D" id="1.10.8.430">
    <property type="entry name" value="Helical domain of apoptotic protease-activating factors"/>
    <property type="match status" value="1"/>
</dbReference>
<dbReference type="EnsemblPlants" id="KRG88520">
    <property type="protein sequence ID" value="KRG88520"/>
    <property type="gene ID" value="GLYMA_U008800"/>
</dbReference>
<reference evidence="4" key="2">
    <citation type="submission" date="2018-02" db="UniProtKB">
        <authorList>
            <consortium name="EnsemblPlants"/>
        </authorList>
    </citation>
    <scope>IDENTIFICATION</scope>
    <source>
        <strain evidence="4">Williams 82</strain>
    </source>
</reference>
<evidence type="ECO:0000313" key="4">
    <source>
        <dbReference type="EnsemblPlants" id="KRG88520"/>
    </source>
</evidence>
<dbReference type="OrthoDB" id="3027644at2759"/>
<dbReference type="Gene3D" id="3.40.50.300">
    <property type="entry name" value="P-loop containing nucleotide triphosphate hydrolases"/>
    <property type="match status" value="1"/>
</dbReference>
<dbReference type="Pfam" id="PF00931">
    <property type="entry name" value="NB-ARC"/>
    <property type="match status" value="1"/>
</dbReference>
<dbReference type="EMBL" id="KZ847266">
    <property type="protein sequence ID" value="KRG88520.1"/>
    <property type="molecule type" value="Genomic_DNA"/>
</dbReference>
<dbReference type="Gramene" id="KRG88520">
    <property type="protein sequence ID" value="KRG88520"/>
    <property type="gene ID" value="GLYMA_U008800"/>
</dbReference>
<dbReference type="SMR" id="A0A0R0EE61"/>
<keyword evidence="1" id="KW-0611">Plant defense</keyword>
<dbReference type="RefSeq" id="XP_025983445.1">
    <property type="nucleotide sequence ID" value="XM_026127660.2"/>
</dbReference>
<feature type="domain" description="NB-ARC" evidence="2">
    <location>
        <begin position="74"/>
        <end position="240"/>
    </location>
</feature>
<sequence>MIRSDTESILGASPDYTFSSRVDSAIASPLGSFASREHSAIRSQTESILGASPVHEGAAAEAESLLKRRREVEEDVIQELMESESRLKVVSIIGREGLGKTTLARKIYNNNQVQLRFPCLAWVFVSIHYRPKEFFLSLLKCLMSSISEFEELSEEELKKKVAKRLKGKKYLVVLDDIWETQIWDEVKGALPDDHTGSRILITSRIKEVAYYAGTALPYYLPILNENESWELFTKKIFRGEECPSDLEPLGRSIVKTCGGLPLAIVGLAGLVAKKEKSQREWSRIKEVSWRLTQDKNGVMDMLNLRYDNLPERLMPCFLYFGICPRDYVESYEERKAKELETVEVFIH</sequence>
<proteinExistence type="predicted"/>
<dbReference type="PRINTS" id="PR00364">
    <property type="entry name" value="DISEASERSIST"/>
</dbReference>
<reference evidence="3" key="3">
    <citation type="submission" date="2018-07" db="EMBL/GenBank/DDBJ databases">
        <title>WGS assembly of Glycine max.</title>
        <authorList>
            <person name="Schmutz J."/>
            <person name="Cannon S."/>
            <person name="Schlueter J."/>
            <person name="Ma J."/>
            <person name="Mitros T."/>
            <person name="Nelson W."/>
            <person name="Hyten D."/>
            <person name="Song Q."/>
            <person name="Thelen J."/>
            <person name="Cheng J."/>
            <person name="Xu D."/>
            <person name="Hellsten U."/>
            <person name="May G."/>
            <person name="Yu Y."/>
            <person name="Sakurai T."/>
            <person name="Umezawa T."/>
            <person name="Bhattacharyya M."/>
            <person name="Sandhu D."/>
            <person name="Valliyodan B."/>
            <person name="Lindquist E."/>
            <person name="Peto M."/>
            <person name="Grant D."/>
            <person name="Shu S."/>
            <person name="Goodstein D."/>
            <person name="Barry K."/>
            <person name="Futrell-Griggs M."/>
            <person name="Abernathy B."/>
            <person name="Du J."/>
            <person name="Tian Z."/>
            <person name="Zhu L."/>
            <person name="Gill N."/>
            <person name="Joshi T."/>
            <person name="Libault M."/>
            <person name="Sethuraman A."/>
            <person name="Zhang X."/>
            <person name="Shinozaki K."/>
            <person name="Nguyen H."/>
            <person name="Wing R."/>
            <person name="Cregan P."/>
            <person name="Specht J."/>
            <person name="Grimwood J."/>
            <person name="Rokhsar D."/>
            <person name="Stacey G."/>
            <person name="Shoemaker R."/>
            <person name="Jackson S."/>
        </authorList>
    </citation>
    <scope>NUCLEOTIDE SEQUENCE</scope>
    <source>
        <tissue evidence="3">Callus</tissue>
    </source>
</reference>
<dbReference type="OMA" id="TRECESS"/>
<dbReference type="InterPro" id="IPR002182">
    <property type="entry name" value="NB-ARC"/>
</dbReference>
<gene>
    <name evidence="4" type="primary">LOC113001040</name>
    <name evidence="3" type="ORF">GLYMA_U008800</name>
</gene>
<evidence type="ECO:0000259" key="2">
    <source>
        <dbReference type="Pfam" id="PF00931"/>
    </source>
</evidence>
<dbReference type="AlphaFoldDB" id="A0A0R0EE61"/>
<name>A0A0R0EE61_SOYBN</name>
<accession>A0A0R0EE61</accession>
<dbReference type="InterPro" id="IPR042197">
    <property type="entry name" value="Apaf_helical"/>
</dbReference>
<evidence type="ECO:0000313" key="3">
    <source>
        <dbReference type="EMBL" id="KRG88520.1"/>
    </source>
</evidence>
<dbReference type="InterPro" id="IPR044974">
    <property type="entry name" value="Disease_R_plants"/>
</dbReference>
<dbReference type="Proteomes" id="UP000008827">
    <property type="component" value="Unassembled WGS sequence"/>
</dbReference>
<dbReference type="InterPro" id="IPR027417">
    <property type="entry name" value="P-loop_NTPase"/>
</dbReference>
<dbReference type="GeneID" id="113001040"/>
<dbReference type="SUPFAM" id="SSF52540">
    <property type="entry name" value="P-loop containing nucleoside triphosphate hydrolases"/>
    <property type="match status" value="1"/>
</dbReference>